<keyword evidence="3" id="KW-1185">Reference proteome</keyword>
<keyword evidence="1" id="KW-0472">Membrane</keyword>
<proteinExistence type="predicted"/>
<sequence length="173" mass="18753">MLKASDHIRSRPSSVLVQETRGAPYKAVSILLASFFTVCGLRDIFFCGTPLTSDPTEALLLGPFKDCQNDAYQQGVSGVLGALLILVAMLRGFMCTTEHTADLYFSMIPLVFIDAAFLYLALRPGVGAVPTLYVAMQALGLVYEGYVLQLARRDYLVVGVSNYVNCASIVSLL</sequence>
<protein>
    <submittedName>
        <fullName evidence="2">Uncharacterized protein</fullName>
    </submittedName>
</protein>
<name>A0A9N8HRM9_9STRA</name>
<feature type="transmembrane region" description="Helical" evidence="1">
    <location>
        <begin position="103"/>
        <end position="122"/>
    </location>
</feature>
<dbReference type="EMBL" id="CAICTM010001414">
    <property type="protein sequence ID" value="CAB9523436.1"/>
    <property type="molecule type" value="Genomic_DNA"/>
</dbReference>
<accession>A0A9N8HRM9</accession>
<dbReference type="Proteomes" id="UP001153069">
    <property type="component" value="Unassembled WGS sequence"/>
</dbReference>
<organism evidence="2 3">
    <name type="scientific">Seminavis robusta</name>
    <dbReference type="NCBI Taxonomy" id="568900"/>
    <lineage>
        <taxon>Eukaryota</taxon>
        <taxon>Sar</taxon>
        <taxon>Stramenopiles</taxon>
        <taxon>Ochrophyta</taxon>
        <taxon>Bacillariophyta</taxon>
        <taxon>Bacillariophyceae</taxon>
        <taxon>Bacillariophycidae</taxon>
        <taxon>Naviculales</taxon>
        <taxon>Naviculaceae</taxon>
        <taxon>Seminavis</taxon>
    </lineage>
</organism>
<evidence type="ECO:0000313" key="2">
    <source>
        <dbReference type="EMBL" id="CAB9523436.1"/>
    </source>
</evidence>
<reference evidence="2" key="1">
    <citation type="submission" date="2020-06" db="EMBL/GenBank/DDBJ databases">
        <authorList>
            <consortium name="Plant Systems Biology data submission"/>
        </authorList>
    </citation>
    <scope>NUCLEOTIDE SEQUENCE</scope>
    <source>
        <strain evidence="2">D6</strain>
    </source>
</reference>
<evidence type="ECO:0000256" key="1">
    <source>
        <dbReference type="SAM" id="Phobius"/>
    </source>
</evidence>
<feature type="transmembrane region" description="Helical" evidence="1">
    <location>
        <begin position="30"/>
        <end position="51"/>
    </location>
</feature>
<evidence type="ECO:0000313" key="3">
    <source>
        <dbReference type="Proteomes" id="UP001153069"/>
    </source>
</evidence>
<keyword evidence="1" id="KW-0812">Transmembrane</keyword>
<gene>
    <name evidence="2" type="ORF">SEMRO_1416_G270810.1</name>
</gene>
<feature type="transmembrane region" description="Helical" evidence="1">
    <location>
        <begin position="128"/>
        <end position="148"/>
    </location>
</feature>
<feature type="transmembrane region" description="Helical" evidence="1">
    <location>
        <begin position="71"/>
        <end position="91"/>
    </location>
</feature>
<dbReference type="AlphaFoldDB" id="A0A9N8HRM9"/>
<keyword evidence="1" id="KW-1133">Transmembrane helix</keyword>
<comment type="caution">
    <text evidence="2">The sequence shown here is derived from an EMBL/GenBank/DDBJ whole genome shotgun (WGS) entry which is preliminary data.</text>
</comment>